<organism evidence="2 3">
    <name type="scientific">Elasticomyces elasticus</name>
    <dbReference type="NCBI Taxonomy" id="574655"/>
    <lineage>
        <taxon>Eukaryota</taxon>
        <taxon>Fungi</taxon>
        <taxon>Dikarya</taxon>
        <taxon>Ascomycota</taxon>
        <taxon>Pezizomycotina</taxon>
        <taxon>Dothideomycetes</taxon>
        <taxon>Dothideomycetidae</taxon>
        <taxon>Mycosphaerellales</taxon>
        <taxon>Teratosphaeriaceae</taxon>
        <taxon>Elasticomyces</taxon>
    </lineage>
</organism>
<accession>A0AAN7WGN8</accession>
<feature type="compositionally biased region" description="Low complexity" evidence="1">
    <location>
        <begin position="1"/>
        <end position="16"/>
    </location>
</feature>
<dbReference type="AlphaFoldDB" id="A0AAN7WGN8"/>
<proteinExistence type="predicted"/>
<evidence type="ECO:0000313" key="2">
    <source>
        <dbReference type="EMBL" id="KAK5704349.1"/>
    </source>
</evidence>
<comment type="caution">
    <text evidence="2">The sequence shown here is derived from an EMBL/GenBank/DDBJ whole genome shotgun (WGS) entry which is preliminary data.</text>
</comment>
<feature type="region of interest" description="Disordered" evidence="1">
    <location>
        <begin position="1"/>
        <end position="65"/>
    </location>
</feature>
<protein>
    <submittedName>
        <fullName evidence="2">Uncharacterized protein</fullName>
    </submittedName>
</protein>
<dbReference type="EMBL" id="JAVRQU010000004">
    <property type="protein sequence ID" value="KAK5704349.1"/>
    <property type="molecule type" value="Genomic_DNA"/>
</dbReference>
<name>A0AAN7WGN8_9PEZI</name>
<sequence length="144" mass="16125">MSASESSSATSSPTLSGHNFSQISPPTLALPKPSMKKTSSRRPSMTPIPEDAPIDDTNNDANNCYFPISPDEHKLYDVNHNIKSTLTELLNCDAVRHDPKMRLWVQTRLLDAERELKRQRRRRVSAPSIAVHTVDEDGNRRSSS</sequence>
<reference evidence="2" key="1">
    <citation type="submission" date="2023-08" db="EMBL/GenBank/DDBJ databases">
        <title>Black Yeasts Isolated from many extreme environments.</title>
        <authorList>
            <person name="Coleine C."/>
            <person name="Stajich J.E."/>
            <person name="Selbmann L."/>
        </authorList>
    </citation>
    <scope>NUCLEOTIDE SEQUENCE</scope>
    <source>
        <strain evidence="2">CCFEE 5810</strain>
    </source>
</reference>
<evidence type="ECO:0000256" key="1">
    <source>
        <dbReference type="SAM" id="MobiDB-lite"/>
    </source>
</evidence>
<gene>
    <name evidence="2" type="ORF">LTR97_003367</name>
</gene>
<evidence type="ECO:0000313" key="3">
    <source>
        <dbReference type="Proteomes" id="UP001310594"/>
    </source>
</evidence>
<dbReference type="Proteomes" id="UP001310594">
    <property type="component" value="Unassembled WGS sequence"/>
</dbReference>